<dbReference type="PANTHER" id="PTHR33307:SF6">
    <property type="entry name" value="ALPHA-RHAMNOSIDASE (EUROFUNG)-RELATED"/>
    <property type="match status" value="1"/>
</dbReference>
<dbReference type="Gene3D" id="2.60.120.260">
    <property type="entry name" value="Galactose-binding domain-like"/>
    <property type="match status" value="2"/>
</dbReference>
<dbReference type="InterPro" id="IPR012341">
    <property type="entry name" value="6hp_glycosidase-like_sf"/>
</dbReference>
<dbReference type="EMBL" id="DXCF01000034">
    <property type="protein sequence ID" value="HIZ10142.1"/>
    <property type="molecule type" value="Genomic_DNA"/>
</dbReference>
<sequence>MKFETAFLSATKEFSDVNRQVPAPYMRAAFTLNKAPQSARISITALGFYDLYVNGTRITKGILAPYISNPDQVVVYDLYDVAPLLQKGKNVIGLLLGNGITNCPGGLTWWVDKAPFRAAPKTAFCVEADGKEVFSTASGKVKCAPSPILRDDYQEGEVYDATKEVAGWNLPDFDDAGWKDAVPAAEPKGRKVFADFEPIREYKLRTAVGIIPTEDGFLYDFGVNTAGVPVLKIDGRKGQKVTLICGELFKNGNMNTKNIQCWSRFTKSDSERQMIEYTCKGEKGEGFTPCFSYYGCRYVKVTGIDASQATPDLVTFSEQSSALKRTGRFTCSDRYANETFRNTVRSDYSNFFYFPTDCPHREKQGWTGDIALSAEQFCLLLDCEKSLRMWLSCLRDCQRENGSVPCIVPAASEWGYTKGKGSGPSWDMVLTVLPYMLYRYTGKREILEENADAIWKYLGFLSSIREENGTINYGFGDWCQIGALRDSDPWTPVAVTDTCNAMDICDKAAKIFSVLGQQERAAAAKKMWGELRQAARDNFVEWWYGTVPFCRPYCLTQTAQAVMLRRGVFDEKELPDAALRMREMLGGTENRMKVGVFGVQALLRVLCDHGMADIAYETAMSPDRPSYGNMIDHGATSLWELIPTFKNANSYDVSVGAVNSLNHHFWGDIAAWYITYIAGIRINEDLQDVYHVDVAPNFVSQLQHAEASHTMPYGTVASSWQRIGEDKILMFVNLPEGAHGELIAPRGWRSSERELSGGKKIILTRE</sequence>
<evidence type="ECO:0000259" key="5">
    <source>
        <dbReference type="Pfam" id="PF08531"/>
    </source>
</evidence>
<reference evidence="8" key="1">
    <citation type="journal article" date="2021" name="PeerJ">
        <title>Extensive microbial diversity within the chicken gut microbiome revealed by metagenomics and culture.</title>
        <authorList>
            <person name="Gilroy R."/>
            <person name="Ravi A."/>
            <person name="Getino M."/>
            <person name="Pursley I."/>
            <person name="Horton D.L."/>
            <person name="Alikhan N.F."/>
            <person name="Baker D."/>
            <person name="Gharbi K."/>
            <person name="Hall N."/>
            <person name="Watson M."/>
            <person name="Adriaenssens E.M."/>
            <person name="Foster-Nyarko E."/>
            <person name="Jarju S."/>
            <person name="Secka A."/>
            <person name="Antonio M."/>
            <person name="Oren A."/>
            <person name="Chaudhuri R.R."/>
            <person name="La Ragione R."/>
            <person name="Hildebrand F."/>
            <person name="Pallen M.J."/>
        </authorList>
    </citation>
    <scope>NUCLEOTIDE SEQUENCE</scope>
    <source>
        <strain evidence="8">CHK192-19661</strain>
    </source>
</reference>
<reference evidence="8" key="2">
    <citation type="submission" date="2021-04" db="EMBL/GenBank/DDBJ databases">
        <authorList>
            <person name="Gilroy R."/>
        </authorList>
    </citation>
    <scope>NUCLEOTIDE SEQUENCE</scope>
    <source>
        <strain evidence="8">CHK192-19661</strain>
    </source>
</reference>
<dbReference type="InterPro" id="IPR035398">
    <property type="entry name" value="Bac_rhamnosid_C"/>
</dbReference>
<feature type="domain" description="Alpha-L-rhamnosidase C-terminal" evidence="7">
    <location>
        <begin position="691"/>
        <end position="752"/>
    </location>
</feature>
<comment type="caution">
    <text evidence="8">The sequence shown here is derived from an EMBL/GenBank/DDBJ whole genome shotgun (WGS) entry which is preliminary data.</text>
</comment>
<dbReference type="Pfam" id="PF08531">
    <property type="entry name" value="Bac_rhamnosid_N"/>
    <property type="match status" value="1"/>
</dbReference>
<proteinExistence type="predicted"/>
<dbReference type="InterPro" id="IPR035396">
    <property type="entry name" value="Bac_rhamnosid6H"/>
</dbReference>
<dbReference type="EC" id="3.2.1.40" evidence="2"/>
<feature type="domain" description="Alpha-L-rhamnosidase six-hairpin glycosidase" evidence="6">
    <location>
        <begin position="324"/>
        <end position="676"/>
    </location>
</feature>
<gene>
    <name evidence="8" type="ORF">H9726_06610</name>
</gene>
<evidence type="ECO:0000313" key="8">
    <source>
        <dbReference type="EMBL" id="HIZ10142.1"/>
    </source>
</evidence>
<evidence type="ECO:0000313" key="9">
    <source>
        <dbReference type="Proteomes" id="UP000824025"/>
    </source>
</evidence>
<keyword evidence="3 8" id="KW-0378">Hydrolase</keyword>
<dbReference type="InterPro" id="IPR008928">
    <property type="entry name" value="6-hairpin_glycosidase_sf"/>
</dbReference>
<comment type="catalytic activity">
    <reaction evidence="1">
        <text>Hydrolysis of terminal non-reducing alpha-L-rhamnose residues in alpha-L-rhamnosides.</text>
        <dbReference type="EC" id="3.2.1.40"/>
    </reaction>
</comment>
<dbReference type="InterPro" id="IPR008902">
    <property type="entry name" value="Rhamnosid_concanavalin"/>
</dbReference>
<name>A0A9D2D7P2_9FIRM</name>
<feature type="domain" description="Bacterial alpha-L-rhamnosidase N-terminal" evidence="5">
    <location>
        <begin position="34"/>
        <end position="201"/>
    </location>
</feature>
<dbReference type="Proteomes" id="UP000824025">
    <property type="component" value="Unassembled WGS sequence"/>
</dbReference>
<feature type="domain" description="Alpha-L-rhamnosidase concanavalin-like" evidence="4">
    <location>
        <begin position="215"/>
        <end position="311"/>
    </location>
</feature>
<evidence type="ECO:0000256" key="3">
    <source>
        <dbReference type="ARBA" id="ARBA00022801"/>
    </source>
</evidence>
<dbReference type="Pfam" id="PF05592">
    <property type="entry name" value="Bac_rhamnosid"/>
    <property type="match status" value="1"/>
</dbReference>
<evidence type="ECO:0000259" key="7">
    <source>
        <dbReference type="Pfam" id="PF17390"/>
    </source>
</evidence>
<dbReference type="Gene3D" id="1.50.10.10">
    <property type="match status" value="1"/>
</dbReference>
<dbReference type="SUPFAM" id="SSF48208">
    <property type="entry name" value="Six-hairpin glycosidases"/>
    <property type="match status" value="1"/>
</dbReference>
<organism evidence="8 9">
    <name type="scientific">Candidatus Borkfalkia avicola</name>
    <dbReference type="NCBI Taxonomy" id="2838503"/>
    <lineage>
        <taxon>Bacteria</taxon>
        <taxon>Bacillati</taxon>
        <taxon>Bacillota</taxon>
        <taxon>Clostridia</taxon>
        <taxon>Christensenellales</taxon>
        <taxon>Christensenellaceae</taxon>
        <taxon>Candidatus Borkfalkia</taxon>
    </lineage>
</organism>
<dbReference type="Pfam" id="PF17390">
    <property type="entry name" value="Bac_rhamnosid_C"/>
    <property type="match status" value="1"/>
</dbReference>
<dbReference type="Gene3D" id="2.60.420.10">
    <property type="entry name" value="Maltose phosphorylase, domain 3"/>
    <property type="match status" value="1"/>
</dbReference>
<dbReference type="InterPro" id="IPR016007">
    <property type="entry name" value="Alpha_rhamnosid"/>
</dbReference>
<dbReference type="InterPro" id="IPR013737">
    <property type="entry name" value="Bac_rhamnosid_N"/>
</dbReference>
<protein>
    <recommendedName>
        <fullName evidence="2">alpha-L-rhamnosidase</fullName>
        <ecNumber evidence="2">3.2.1.40</ecNumber>
    </recommendedName>
</protein>
<evidence type="ECO:0000256" key="1">
    <source>
        <dbReference type="ARBA" id="ARBA00001445"/>
    </source>
</evidence>
<dbReference type="GO" id="GO:0005975">
    <property type="term" value="P:carbohydrate metabolic process"/>
    <property type="evidence" value="ECO:0007669"/>
    <property type="project" value="InterPro"/>
</dbReference>
<evidence type="ECO:0000259" key="6">
    <source>
        <dbReference type="Pfam" id="PF17389"/>
    </source>
</evidence>
<evidence type="ECO:0000256" key="2">
    <source>
        <dbReference type="ARBA" id="ARBA00012652"/>
    </source>
</evidence>
<evidence type="ECO:0000259" key="4">
    <source>
        <dbReference type="Pfam" id="PF05592"/>
    </source>
</evidence>
<accession>A0A9D2D7P2</accession>
<dbReference type="AlphaFoldDB" id="A0A9D2D7P2"/>
<dbReference type="GO" id="GO:0030596">
    <property type="term" value="F:alpha-L-rhamnosidase activity"/>
    <property type="evidence" value="ECO:0007669"/>
    <property type="project" value="UniProtKB-EC"/>
</dbReference>
<dbReference type="Pfam" id="PF17389">
    <property type="entry name" value="Bac_rhamnosid6H"/>
    <property type="match status" value="1"/>
</dbReference>
<dbReference type="PANTHER" id="PTHR33307">
    <property type="entry name" value="ALPHA-RHAMNOSIDASE (EUROFUNG)"/>
    <property type="match status" value="1"/>
</dbReference>